<dbReference type="PROSITE" id="PS50267">
    <property type="entry name" value="NA_NEUROTRAN_SYMP_3"/>
    <property type="match status" value="1"/>
</dbReference>
<evidence type="ECO:0000256" key="5">
    <source>
        <dbReference type="ARBA" id="ARBA00022847"/>
    </source>
</evidence>
<gene>
    <name evidence="11" type="ORF">QE152_g26560</name>
</gene>
<feature type="transmembrane region" description="Helical" evidence="10">
    <location>
        <begin position="62"/>
        <end position="81"/>
    </location>
</feature>
<protein>
    <recommendedName>
        <fullName evidence="9">Transporter</fullName>
    </recommendedName>
</protein>
<comment type="caution">
    <text evidence="11">The sequence shown here is derived from an EMBL/GenBank/DDBJ whole genome shotgun (WGS) entry which is preliminary data.</text>
</comment>
<keyword evidence="5 9" id="KW-0769">Symport</keyword>
<keyword evidence="8" id="KW-0915">Sodium</keyword>
<feature type="binding site" evidence="8">
    <location>
        <position position="48"/>
    </location>
    <ligand>
        <name>Na(+)</name>
        <dbReference type="ChEBI" id="CHEBI:29101"/>
        <label>1</label>
    </ligand>
</feature>
<dbReference type="InterPro" id="IPR000175">
    <property type="entry name" value="Na/ntran_symport"/>
</dbReference>
<evidence type="ECO:0000256" key="2">
    <source>
        <dbReference type="ARBA" id="ARBA00006459"/>
    </source>
</evidence>
<dbReference type="GO" id="GO:0089718">
    <property type="term" value="P:amino acid import across plasma membrane"/>
    <property type="evidence" value="ECO:0007669"/>
    <property type="project" value="TreeGrafter"/>
</dbReference>
<comment type="similarity">
    <text evidence="2 9">Belongs to the sodium:neurotransmitter symporter (SNF) (TC 2.A.22) family.</text>
</comment>
<evidence type="ECO:0000313" key="12">
    <source>
        <dbReference type="Proteomes" id="UP001458880"/>
    </source>
</evidence>
<dbReference type="Proteomes" id="UP001458880">
    <property type="component" value="Unassembled WGS sequence"/>
</dbReference>
<dbReference type="PRINTS" id="PR00176">
    <property type="entry name" value="NANEUSMPORT"/>
</dbReference>
<dbReference type="Pfam" id="PF00209">
    <property type="entry name" value="SNF"/>
    <property type="match status" value="1"/>
</dbReference>
<dbReference type="PROSITE" id="PS00610">
    <property type="entry name" value="NA_NEUROTRAN_SYMP_1"/>
    <property type="match status" value="1"/>
</dbReference>
<feature type="transmembrane region" description="Helical" evidence="10">
    <location>
        <begin position="101"/>
        <end position="119"/>
    </location>
</feature>
<feature type="binding site" evidence="8">
    <location>
        <position position="44"/>
    </location>
    <ligand>
        <name>Na(+)</name>
        <dbReference type="ChEBI" id="CHEBI:29101"/>
        <label>2</label>
    </ligand>
</feature>
<evidence type="ECO:0000256" key="9">
    <source>
        <dbReference type="RuleBase" id="RU003732"/>
    </source>
</evidence>
<dbReference type="EMBL" id="JASPKY010000307">
    <property type="protein sequence ID" value="KAK9709539.1"/>
    <property type="molecule type" value="Genomic_DNA"/>
</dbReference>
<name>A0AAW1JWQ6_POPJA</name>
<keyword evidence="8" id="KW-0479">Metal-binding</keyword>
<evidence type="ECO:0000256" key="4">
    <source>
        <dbReference type="ARBA" id="ARBA00022692"/>
    </source>
</evidence>
<evidence type="ECO:0000313" key="11">
    <source>
        <dbReference type="EMBL" id="KAK9709539.1"/>
    </source>
</evidence>
<keyword evidence="6 10" id="KW-1133">Transmembrane helix</keyword>
<sequence>MEVDTNTKAVETGDGTLDGKNASAERVNWSNPIEFMLSCWTYAVGLGNVWRFPYLCYQNGGGVFVIAYLIMMFLVGMPIFLLELIIGQYTGIGPDQTFRRIAPIFSGIGYACLVVISLVS</sequence>
<dbReference type="GO" id="GO:0015187">
    <property type="term" value="F:glycine transmembrane transporter activity"/>
    <property type="evidence" value="ECO:0007669"/>
    <property type="project" value="TreeGrafter"/>
</dbReference>
<dbReference type="InterPro" id="IPR037272">
    <property type="entry name" value="SNS_sf"/>
</dbReference>
<reference evidence="11 12" key="1">
    <citation type="journal article" date="2024" name="BMC Genomics">
        <title>De novo assembly and annotation of Popillia japonica's genome with initial clues to its potential as an invasive pest.</title>
        <authorList>
            <person name="Cucini C."/>
            <person name="Boschi S."/>
            <person name="Funari R."/>
            <person name="Cardaioli E."/>
            <person name="Iannotti N."/>
            <person name="Marturano G."/>
            <person name="Paoli F."/>
            <person name="Bruttini M."/>
            <person name="Carapelli A."/>
            <person name="Frati F."/>
            <person name="Nardi F."/>
        </authorList>
    </citation>
    <scope>NUCLEOTIDE SEQUENCE [LARGE SCALE GENOMIC DNA]</scope>
    <source>
        <strain evidence="11">DMR45628</strain>
    </source>
</reference>
<accession>A0AAW1JWQ6</accession>
<dbReference type="PANTHER" id="PTHR11616:SF236">
    <property type="entry name" value="TRANSPORTER"/>
    <property type="match status" value="1"/>
</dbReference>
<dbReference type="GO" id="GO:0046872">
    <property type="term" value="F:metal ion binding"/>
    <property type="evidence" value="ECO:0007669"/>
    <property type="project" value="UniProtKB-KW"/>
</dbReference>
<dbReference type="AlphaFoldDB" id="A0AAW1JWQ6"/>
<organism evidence="11 12">
    <name type="scientific">Popillia japonica</name>
    <name type="common">Japanese beetle</name>
    <dbReference type="NCBI Taxonomy" id="7064"/>
    <lineage>
        <taxon>Eukaryota</taxon>
        <taxon>Metazoa</taxon>
        <taxon>Ecdysozoa</taxon>
        <taxon>Arthropoda</taxon>
        <taxon>Hexapoda</taxon>
        <taxon>Insecta</taxon>
        <taxon>Pterygota</taxon>
        <taxon>Neoptera</taxon>
        <taxon>Endopterygota</taxon>
        <taxon>Coleoptera</taxon>
        <taxon>Polyphaga</taxon>
        <taxon>Scarabaeiformia</taxon>
        <taxon>Scarabaeidae</taxon>
        <taxon>Rutelinae</taxon>
        <taxon>Popillia</taxon>
    </lineage>
</organism>
<evidence type="ECO:0000256" key="7">
    <source>
        <dbReference type="ARBA" id="ARBA00023136"/>
    </source>
</evidence>
<keyword evidence="3 9" id="KW-0813">Transport</keyword>
<evidence type="ECO:0000256" key="10">
    <source>
        <dbReference type="SAM" id="Phobius"/>
    </source>
</evidence>
<keyword evidence="4 9" id="KW-0812">Transmembrane</keyword>
<evidence type="ECO:0000256" key="1">
    <source>
        <dbReference type="ARBA" id="ARBA00004141"/>
    </source>
</evidence>
<dbReference type="GO" id="GO:0015179">
    <property type="term" value="F:L-amino acid transmembrane transporter activity"/>
    <property type="evidence" value="ECO:0007669"/>
    <property type="project" value="TreeGrafter"/>
</dbReference>
<evidence type="ECO:0000256" key="8">
    <source>
        <dbReference type="PIRSR" id="PIRSR600175-1"/>
    </source>
</evidence>
<keyword evidence="12" id="KW-1185">Reference proteome</keyword>
<evidence type="ECO:0000256" key="3">
    <source>
        <dbReference type="ARBA" id="ARBA00022448"/>
    </source>
</evidence>
<comment type="subcellular location">
    <subcellularLocation>
        <location evidence="1">Membrane</location>
        <topology evidence="1">Multi-pass membrane protein</topology>
    </subcellularLocation>
</comment>
<dbReference type="PANTHER" id="PTHR11616">
    <property type="entry name" value="SODIUM/CHLORIDE DEPENDENT TRANSPORTER"/>
    <property type="match status" value="1"/>
</dbReference>
<feature type="binding site" evidence="8">
    <location>
        <position position="43"/>
    </location>
    <ligand>
        <name>Na(+)</name>
        <dbReference type="ChEBI" id="CHEBI:29101"/>
        <label>1</label>
    </ligand>
</feature>
<keyword evidence="7 10" id="KW-0472">Membrane</keyword>
<dbReference type="GO" id="GO:0005283">
    <property type="term" value="F:amino acid:sodium symporter activity"/>
    <property type="evidence" value="ECO:0007669"/>
    <property type="project" value="TreeGrafter"/>
</dbReference>
<dbReference type="GO" id="GO:0005886">
    <property type="term" value="C:plasma membrane"/>
    <property type="evidence" value="ECO:0007669"/>
    <property type="project" value="TreeGrafter"/>
</dbReference>
<evidence type="ECO:0000256" key="6">
    <source>
        <dbReference type="ARBA" id="ARBA00022989"/>
    </source>
</evidence>
<dbReference type="SUPFAM" id="SSF161070">
    <property type="entry name" value="SNF-like"/>
    <property type="match status" value="1"/>
</dbReference>
<proteinExistence type="inferred from homology"/>